<keyword evidence="1" id="KW-0732">Signal</keyword>
<evidence type="ECO:0000313" key="2">
    <source>
        <dbReference type="EMBL" id="MDV2079078.1"/>
    </source>
</evidence>
<sequence>MRGLILLVLLFAWPSFSTPALAAERKEFCVFDVAGANGFVYKTLEIYKRQAVAKGVQLHMRPYNNEQKAVEDFEAGNCDLVAVTDMGVRRYNDFTGSISAIGAVPRYEDLKVLMYILASPRVADHLETETYQVLGVAPMGAAYLFVNDRQINHVDALKGKRITVFDGHHDARHMIEYVGAEPVDARISNFHTLFNRGDADISYAPGAAYEVLEMFRGMGESGGIVRYPVGQVTVQLVARKGAFEERFVRQSRRLISRLYPEAMRVIRQYEDAIPESRWIDISPEDVRAYQAMLRGVRLDMQSSEDAQVQLAANAYNDDMMTILRKVRCYTNPGAEECSASDRE</sequence>
<dbReference type="Proteomes" id="UP001269819">
    <property type="component" value="Unassembled WGS sequence"/>
</dbReference>
<evidence type="ECO:0000313" key="3">
    <source>
        <dbReference type="Proteomes" id="UP001269819"/>
    </source>
</evidence>
<accession>A0ABU3VXR6</accession>
<gene>
    <name evidence="2" type="ORF">RYS15_10285</name>
</gene>
<keyword evidence="3" id="KW-1185">Reference proteome</keyword>
<dbReference type="RefSeq" id="WP_316973710.1">
    <property type="nucleotide sequence ID" value="NZ_JAWIIJ010000006.1"/>
</dbReference>
<protein>
    <submittedName>
        <fullName evidence="2">Solute-binding protein</fullName>
    </submittedName>
</protein>
<comment type="caution">
    <text evidence="2">The sequence shown here is derived from an EMBL/GenBank/DDBJ whole genome shotgun (WGS) entry which is preliminary data.</text>
</comment>
<proteinExistence type="predicted"/>
<dbReference type="InterPro" id="IPR045758">
    <property type="entry name" value="AdeT1/2"/>
</dbReference>
<evidence type="ECO:0000256" key="1">
    <source>
        <dbReference type="SAM" id="SignalP"/>
    </source>
</evidence>
<name>A0ABU3VXR6_9GAMM</name>
<dbReference type="Pfam" id="PF19582">
    <property type="entry name" value="AdeT1_2"/>
    <property type="match status" value="1"/>
</dbReference>
<organism evidence="2 3">
    <name type="scientific">Marinobacter xestospongiae</name>
    <dbReference type="NCBI Taxonomy" id="994319"/>
    <lineage>
        <taxon>Bacteria</taxon>
        <taxon>Pseudomonadati</taxon>
        <taxon>Pseudomonadota</taxon>
        <taxon>Gammaproteobacteria</taxon>
        <taxon>Pseudomonadales</taxon>
        <taxon>Marinobacteraceae</taxon>
        <taxon>Marinobacter</taxon>
    </lineage>
</organism>
<feature type="chain" id="PRO_5045764441" evidence="1">
    <location>
        <begin position="23"/>
        <end position="343"/>
    </location>
</feature>
<reference evidence="2 3" key="1">
    <citation type="submission" date="2023-10" db="EMBL/GenBank/DDBJ databases">
        <title>Characteristics and mechanism of a salt-tolerant marine origin heterotrophic nitrifying- aerobic denitrifying bacteria Marinobacter xestospongiae HN1.</title>
        <authorList>
            <person name="Qi R."/>
        </authorList>
    </citation>
    <scope>NUCLEOTIDE SEQUENCE [LARGE SCALE GENOMIC DNA]</scope>
    <source>
        <strain evidence="2 3">HN1</strain>
    </source>
</reference>
<dbReference type="Gene3D" id="3.40.190.170">
    <property type="entry name" value="Bacterial extracellular solute-binding protein, family 7"/>
    <property type="match status" value="1"/>
</dbReference>
<dbReference type="InterPro" id="IPR038404">
    <property type="entry name" value="TRAP_DctP_sf"/>
</dbReference>
<dbReference type="EMBL" id="JAWIIJ010000006">
    <property type="protein sequence ID" value="MDV2079078.1"/>
    <property type="molecule type" value="Genomic_DNA"/>
</dbReference>
<feature type="signal peptide" evidence="1">
    <location>
        <begin position="1"/>
        <end position="22"/>
    </location>
</feature>